<dbReference type="NCBIfam" id="TIGR01027">
    <property type="entry name" value="proB"/>
    <property type="match status" value="1"/>
</dbReference>
<dbReference type="HAMAP" id="MF_00456">
    <property type="entry name" value="ProB"/>
    <property type="match status" value="1"/>
</dbReference>
<keyword evidence="4 8" id="KW-0808">Transferase</keyword>
<dbReference type="InterPro" id="IPR015947">
    <property type="entry name" value="PUA-like_sf"/>
</dbReference>
<evidence type="ECO:0000256" key="4">
    <source>
        <dbReference type="ARBA" id="ARBA00022679"/>
    </source>
</evidence>
<feature type="binding site" evidence="8">
    <location>
        <begin position="175"/>
        <end position="176"/>
    </location>
    <ligand>
        <name>ATP</name>
        <dbReference type="ChEBI" id="CHEBI:30616"/>
    </ligand>
</feature>
<dbReference type="eggNOG" id="COG0263">
    <property type="taxonomic scope" value="Bacteria"/>
</dbReference>
<sequence>MRPSLSGTRRLVIKIGTNVLAGGPGGFRPETAEEIVRCSAALQQRGLEVILVSSGAIGLGAHRLGRSGRITPIADRQVCAAVGQPLLMNEYHRLFQQHGVPIAQVLLTRELLNDRDSFLNIQATVHNLLRQGIIPICNENDSVSTAEIGPVFGDNDNLSAHIASKLDADLLVLLTDIDSLYTADPRNTPDARPISLVERITPELLQAATGSSSELGTGGMRTKLEAVQIAARAGTNVIIADGRAPGTLLQIIDDEPVGTLFLSGTRMKSRQRWIANAAPRGTIHIDAGAEQALLTGKSLLPKGILSVDGSFRAGEIIRLNTAFNAVSRLDSNQIRRIMGRHSSEIPGILGRATGDVVAQAEDIVVLIEQDGQQ</sequence>
<dbReference type="AlphaFoldDB" id="H9UKQ5"/>
<comment type="similarity">
    <text evidence="8">Belongs to the glutamate 5-kinase family.</text>
</comment>
<dbReference type="InterPro" id="IPR011529">
    <property type="entry name" value="Glu_5kinase"/>
</dbReference>
<accession>H9UKQ5</accession>
<dbReference type="EMBL" id="CP003282">
    <property type="protein sequence ID" value="AFG38098.1"/>
    <property type="molecule type" value="Genomic_DNA"/>
</dbReference>
<feature type="binding site" evidence="8">
    <location>
        <position position="141"/>
    </location>
    <ligand>
        <name>substrate</name>
    </ligand>
</feature>
<keyword evidence="1 8" id="KW-0963">Cytoplasm</keyword>
<evidence type="ECO:0000256" key="5">
    <source>
        <dbReference type="ARBA" id="ARBA00022741"/>
    </source>
</evidence>
<comment type="function">
    <text evidence="8">Catalyzes the transfer of a phosphate group to glutamate to form L-glutamate 5-phosphate.</text>
</comment>
<feature type="binding site" evidence="8">
    <location>
        <begin position="217"/>
        <end position="223"/>
    </location>
    <ligand>
        <name>ATP</name>
        <dbReference type="ChEBI" id="CHEBI:30616"/>
    </ligand>
</feature>
<dbReference type="Proteomes" id="UP000007383">
    <property type="component" value="Chromosome"/>
</dbReference>
<dbReference type="CDD" id="cd21157">
    <property type="entry name" value="PUA_G5K"/>
    <property type="match status" value="1"/>
</dbReference>
<comment type="catalytic activity">
    <reaction evidence="8">
        <text>L-glutamate + ATP = L-glutamyl 5-phosphate + ADP</text>
        <dbReference type="Rhea" id="RHEA:14877"/>
        <dbReference type="ChEBI" id="CHEBI:29985"/>
        <dbReference type="ChEBI" id="CHEBI:30616"/>
        <dbReference type="ChEBI" id="CHEBI:58274"/>
        <dbReference type="ChEBI" id="CHEBI:456216"/>
        <dbReference type="EC" id="2.7.2.11"/>
    </reaction>
</comment>
<dbReference type="OrthoDB" id="9804434at2"/>
<feature type="domain" description="PUA" evidence="9">
    <location>
        <begin position="281"/>
        <end position="358"/>
    </location>
</feature>
<feature type="binding site" evidence="8">
    <location>
        <position position="14"/>
    </location>
    <ligand>
        <name>ATP</name>
        <dbReference type="ChEBI" id="CHEBI:30616"/>
    </ligand>
</feature>
<evidence type="ECO:0000259" key="9">
    <source>
        <dbReference type="SMART" id="SM00359"/>
    </source>
</evidence>
<dbReference type="InterPro" id="IPR005715">
    <property type="entry name" value="Glu_5kinase/COase_Synthase"/>
</dbReference>
<evidence type="ECO:0000256" key="6">
    <source>
        <dbReference type="ARBA" id="ARBA00022777"/>
    </source>
</evidence>
<dbReference type="PANTHER" id="PTHR43654:SF3">
    <property type="entry name" value="GLUTAMATE 5-KINASE"/>
    <property type="match status" value="1"/>
</dbReference>
<evidence type="ECO:0000256" key="1">
    <source>
        <dbReference type="ARBA" id="ARBA00022490"/>
    </source>
</evidence>
<dbReference type="InterPro" id="IPR001048">
    <property type="entry name" value="Asp/Glu/Uridylate_kinase"/>
</dbReference>
<dbReference type="InterPro" id="IPR036974">
    <property type="entry name" value="PUA_sf"/>
</dbReference>
<dbReference type="PROSITE" id="PS50890">
    <property type="entry name" value="PUA"/>
    <property type="match status" value="1"/>
</dbReference>
<dbReference type="GO" id="GO:0004349">
    <property type="term" value="F:glutamate 5-kinase activity"/>
    <property type="evidence" value="ECO:0007669"/>
    <property type="project" value="UniProtKB-UniRule"/>
</dbReference>
<protein>
    <recommendedName>
        <fullName evidence="8">Glutamate 5-kinase</fullName>
        <ecNumber evidence="8">2.7.2.11</ecNumber>
    </recommendedName>
    <alternativeName>
        <fullName evidence="8">Gamma-glutamyl kinase</fullName>
        <shortName evidence="8">GK</shortName>
    </alternativeName>
</protein>
<dbReference type="InterPro" id="IPR036393">
    <property type="entry name" value="AceGlu_kinase-like_sf"/>
</dbReference>
<dbReference type="GO" id="GO:0003723">
    <property type="term" value="F:RNA binding"/>
    <property type="evidence" value="ECO:0007669"/>
    <property type="project" value="InterPro"/>
</dbReference>
<dbReference type="Pfam" id="PF01472">
    <property type="entry name" value="PUA"/>
    <property type="match status" value="1"/>
</dbReference>
<dbReference type="SUPFAM" id="SSF53633">
    <property type="entry name" value="Carbamate kinase-like"/>
    <property type="match status" value="1"/>
</dbReference>
<dbReference type="InterPro" id="IPR002478">
    <property type="entry name" value="PUA"/>
</dbReference>
<proteinExistence type="inferred from homology"/>
<feature type="binding site" evidence="8">
    <location>
        <position position="155"/>
    </location>
    <ligand>
        <name>substrate</name>
    </ligand>
</feature>
<dbReference type="UniPathway" id="UPA00098">
    <property type="reaction ID" value="UER00359"/>
</dbReference>
<dbReference type="GO" id="GO:0005829">
    <property type="term" value="C:cytosol"/>
    <property type="evidence" value="ECO:0007669"/>
    <property type="project" value="TreeGrafter"/>
</dbReference>
<dbReference type="Gene3D" id="3.40.1160.10">
    <property type="entry name" value="Acetylglutamate kinase-like"/>
    <property type="match status" value="1"/>
</dbReference>
<evidence type="ECO:0000256" key="8">
    <source>
        <dbReference type="HAMAP-Rule" id="MF_00456"/>
    </source>
</evidence>
<dbReference type="FunFam" id="3.40.1160.10:FF:000018">
    <property type="entry name" value="Glutamate 5-kinase"/>
    <property type="match status" value="1"/>
</dbReference>
<organism evidence="10 11">
    <name type="scientific">Spirochaeta africana (strain ATCC 700263 / DSM 8902 / Z-7692)</name>
    <dbReference type="NCBI Taxonomy" id="889378"/>
    <lineage>
        <taxon>Bacteria</taxon>
        <taxon>Pseudomonadati</taxon>
        <taxon>Spirochaetota</taxon>
        <taxon>Spirochaetia</taxon>
        <taxon>Spirochaetales</taxon>
        <taxon>Spirochaetaceae</taxon>
        <taxon>Spirochaeta</taxon>
    </lineage>
</organism>
<feature type="binding site" evidence="8">
    <location>
        <position position="54"/>
    </location>
    <ligand>
        <name>substrate</name>
    </ligand>
</feature>
<dbReference type="KEGG" id="sfc:Spiaf_2050"/>
<dbReference type="InterPro" id="IPR001057">
    <property type="entry name" value="Glu/AcGlu_kinase"/>
</dbReference>
<dbReference type="Pfam" id="PF00696">
    <property type="entry name" value="AA_kinase"/>
    <property type="match status" value="1"/>
</dbReference>
<dbReference type="PRINTS" id="PR00474">
    <property type="entry name" value="GLU5KINASE"/>
</dbReference>
<dbReference type="PATRIC" id="fig|889378.3.peg.2037"/>
<dbReference type="HOGENOM" id="CLU_025400_2_0_12"/>
<dbReference type="RefSeq" id="WP_014456081.1">
    <property type="nucleotide sequence ID" value="NC_017098.1"/>
</dbReference>
<dbReference type="SMART" id="SM00359">
    <property type="entry name" value="PUA"/>
    <property type="match status" value="1"/>
</dbReference>
<keyword evidence="2 8" id="KW-0028">Amino-acid biosynthesis</keyword>
<evidence type="ECO:0000313" key="11">
    <source>
        <dbReference type="Proteomes" id="UP000007383"/>
    </source>
</evidence>
<keyword evidence="7 8" id="KW-0067">ATP-binding</keyword>
<keyword evidence="5 8" id="KW-0547">Nucleotide-binding</keyword>
<keyword evidence="3 8" id="KW-0641">Proline biosynthesis</keyword>
<dbReference type="PANTHER" id="PTHR43654">
    <property type="entry name" value="GLUTAMATE 5-KINASE"/>
    <property type="match status" value="1"/>
</dbReference>
<keyword evidence="6 8" id="KW-0418">Kinase</keyword>
<dbReference type="GO" id="GO:0005524">
    <property type="term" value="F:ATP binding"/>
    <property type="evidence" value="ECO:0007669"/>
    <property type="project" value="UniProtKB-KW"/>
</dbReference>
<dbReference type="SUPFAM" id="SSF88697">
    <property type="entry name" value="PUA domain-like"/>
    <property type="match status" value="1"/>
</dbReference>
<dbReference type="EC" id="2.7.2.11" evidence="8"/>
<dbReference type="STRING" id="889378.Spiaf_2050"/>
<comment type="pathway">
    <text evidence="8">Amino-acid biosynthesis; L-proline biosynthesis; L-glutamate 5-semialdehyde from L-glutamate: step 1/2.</text>
</comment>
<comment type="subcellular location">
    <subcellularLocation>
        <location evidence="8">Cytoplasm</location>
    </subcellularLocation>
</comment>
<evidence type="ECO:0000313" key="10">
    <source>
        <dbReference type="EMBL" id="AFG38098.1"/>
    </source>
</evidence>
<name>H9UKQ5_SPIAZ</name>
<gene>
    <name evidence="8" type="primary">proB</name>
    <name evidence="10" type="ordered locus">Spiaf_2050</name>
</gene>
<keyword evidence="11" id="KW-1185">Reference proteome</keyword>
<dbReference type="Gene3D" id="2.30.130.10">
    <property type="entry name" value="PUA domain"/>
    <property type="match status" value="1"/>
</dbReference>
<evidence type="ECO:0000256" key="3">
    <source>
        <dbReference type="ARBA" id="ARBA00022650"/>
    </source>
</evidence>
<evidence type="ECO:0000256" key="7">
    <source>
        <dbReference type="ARBA" id="ARBA00022840"/>
    </source>
</evidence>
<dbReference type="PIRSF" id="PIRSF000729">
    <property type="entry name" value="GK"/>
    <property type="match status" value="1"/>
</dbReference>
<reference evidence="11" key="1">
    <citation type="journal article" date="2013" name="Stand. Genomic Sci.">
        <title>Complete genome sequence of the halophilic bacterium Spirochaeta africana type strain (Z-7692(T)) from the alkaline Lake Magadi in the East African Rift.</title>
        <authorList>
            <person name="Liolos K."/>
            <person name="Abt B."/>
            <person name="Scheuner C."/>
            <person name="Teshima H."/>
            <person name="Held B."/>
            <person name="Lapidus A."/>
            <person name="Nolan M."/>
            <person name="Lucas S."/>
            <person name="Deshpande S."/>
            <person name="Cheng J.F."/>
            <person name="Tapia R."/>
            <person name="Goodwin L.A."/>
            <person name="Pitluck S."/>
            <person name="Pagani I."/>
            <person name="Ivanova N."/>
            <person name="Mavromatis K."/>
            <person name="Mikhailova N."/>
            <person name="Huntemann M."/>
            <person name="Pati A."/>
            <person name="Chen A."/>
            <person name="Palaniappan K."/>
            <person name="Land M."/>
            <person name="Rohde M."/>
            <person name="Tindall B.J."/>
            <person name="Detter J.C."/>
            <person name="Goker M."/>
            <person name="Bristow J."/>
            <person name="Eisen J.A."/>
            <person name="Markowitz V."/>
            <person name="Hugenholtz P."/>
            <person name="Woyke T."/>
            <person name="Klenk H.P."/>
            <person name="Kyrpides N.C."/>
        </authorList>
    </citation>
    <scope>NUCLEOTIDE SEQUENCE</scope>
    <source>
        <strain evidence="11">ATCC 700263 / DSM 8902 / Z-7692</strain>
    </source>
</reference>
<evidence type="ECO:0000256" key="2">
    <source>
        <dbReference type="ARBA" id="ARBA00022605"/>
    </source>
</evidence>
<dbReference type="CDD" id="cd04242">
    <property type="entry name" value="AAK_G5K_ProB"/>
    <property type="match status" value="1"/>
</dbReference>
<dbReference type="InterPro" id="IPR041739">
    <property type="entry name" value="G5K_ProB"/>
</dbReference>
<dbReference type="GO" id="GO:0055129">
    <property type="term" value="P:L-proline biosynthetic process"/>
    <property type="evidence" value="ECO:0007669"/>
    <property type="project" value="UniProtKB-UniRule"/>
</dbReference>